<gene>
    <name evidence="1" type="ORF">DPMN_128458</name>
</gene>
<name>A0A9D4JZP7_DREPO</name>
<protein>
    <submittedName>
        <fullName evidence="1">Uncharacterized protein</fullName>
    </submittedName>
</protein>
<organism evidence="1 2">
    <name type="scientific">Dreissena polymorpha</name>
    <name type="common">Zebra mussel</name>
    <name type="synonym">Mytilus polymorpha</name>
    <dbReference type="NCBI Taxonomy" id="45954"/>
    <lineage>
        <taxon>Eukaryota</taxon>
        <taxon>Metazoa</taxon>
        <taxon>Spiralia</taxon>
        <taxon>Lophotrochozoa</taxon>
        <taxon>Mollusca</taxon>
        <taxon>Bivalvia</taxon>
        <taxon>Autobranchia</taxon>
        <taxon>Heteroconchia</taxon>
        <taxon>Euheterodonta</taxon>
        <taxon>Imparidentia</taxon>
        <taxon>Neoheterodontei</taxon>
        <taxon>Myida</taxon>
        <taxon>Dreissenoidea</taxon>
        <taxon>Dreissenidae</taxon>
        <taxon>Dreissena</taxon>
    </lineage>
</organism>
<accession>A0A9D4JZP7</accession>
<reference evidence="1" key="2">
    <citation type="submission" date="2020-11" db="EMBL/GenBank/DDBJ databases">
        <authorList>
            <person name="McCartney M.A."/>
            <person name="Auch B."/>
            <person name="Kono T."/>
            <person name="Mallez S."/>
            <person name="Becker A."/>
            <person name="Gohl D.M."/>
            <person name="Silverstein K.A.T."/>
            <person name="Koren S."/>
            <person name="Bechman K.B."/>
            <person name="Herman A."/>
            <person name="Abrahante J.E."/>
            <person name="Garbe J."/>
        </authorList>
    </citation>
    <scope>NUCLEOTIDE SEQUENCE</scope>
    <source>
        <strain evidence="1">Duluth1</strain>
        <tissue evidence="1">Whole animal</tissue>
    </source>
</reference>
<sequence length="53" mass="6283">MHNIHEYNIEVFIFEVTVNDFIAYEYTLLTDKCARYKPVKLSIDIAMGLFTHD</sequence>
<dbReference type="AlphaFoldDB" id="A0A9D4JZP7"/>
<dbReference type="EMBL" id="JAIWYP010000005">
    <property type="protein sequence ID" value="KAH3826552.1"/>
    <property type="molecule type" value="Genomic_DNA"/>
</dbReference>
<proteinExistence type="predicted"/>
<reference evidence="1" key="1">
    <citation type="journal article" date="2019" name="bioRxiv">
        <title>The Genome of the Zebra Mussel, Dreissena polymorpha: A Resource for Invasive Species Research.</title>
        <authorList>
            <person name="McCartney M.A."/>
            <person name="Auch B."/>
            <person name="Kono T."/>
            <person name="Mallez S."/>
            <person name="Zhang Y."/>
            <person name="Obille A."/>
            <person name="Becker A."/>
            <person name="Abrahante J.E."/>
            <person name="Garbe J."/>
            <person name="Badalamenti J.P."/>
            <person name="Herman A."/>
            <person name="Mangelson H."/>
            <person name="Liachko I."/>
            <person name="Sullivan S."/>
            <person name="Sone E.D."/>
            <person name="Koren S."/>
            <person name="Silverstein K.A.T."/>
            <person name="Beckman K.B."/>
            <person name="Gohl D.M."/>
        </authorList>
    </citation>
    <scope>NUCLEOTIDE SEQUENCE</scope>
    <source>
        <strain evidence="1">Duluth1</strain>
        <tissue evidence="1">Whole animal</tissue>
    </source>
</reference>
<comment type="caution">
    <text evidence="1">The sequence shown here is derived from an EMBL/GenBank/DDBJ whole genome shotgun (WGS) entry which is preliminary data.</text>
</comment>
<evidence type="ECO:0000313" key="2">
    <source>
        <dbReference type="Proteomes" id="UP000828390"/>
    </source>
</evidence>
<keyword evidence="2" id="KW-1185">Reference proteome</keyword>
<evidence type="ECO:0000313" key="1">
    <source>
        <dbReference type="EMBL" id="KAH3826552.1"/>
    </source>
</evidence>
<dbReference type="Proteomes" id="UP000828390">
    <property type="component" value="Unassembled WGS sequence"/>
</dbReference>